<evidence type="ECO:0000313" key="1">
    <source>
        <dbReference type="EMBL" id="GMI49104.1"/>
    </source>
</evidence>
<organism evidence="1 2">
    <name type="scientific">Triparma columacea</name>
    <dbReference type="NCBI Taxonomy" id="722753"/>
    <lineage>
        <taxon>Eukaryota</taxon>
        <taxon>Sar</taxon>
        <taxon>Stramenopiles</taxon>
        <taxon>Ochrophyta</taxon>
        <taxon>Bolidophyceae</taxon>
        <taxon>Parmales</taxon>
        <taxon>Triparmaceae</taxon>
        <taxon>Triparma</taxon>
    </lineage>
</organism>
<sequence length="449" mass="50416">MWSVRLTICPEKIREGELRSGDERIPEDIINHSWIPVSSLVNDELEEIYMSVLSSPGDDCRVFDTPQKVRGTFGLGGGWGSLGYHNLSSFPLIDMCPRVLEQLSYHPCHENPMWAVDVREFGIAIEVDADTPENASFERSNVCVFELERKMPSPIPSPAIPSTSKPHISDPVMITLLLMMTTTQNPNPFNKLSGDVVTRQIFPFLDDSGSICDRSKLCILNVSSIKEWPTPTGVKVNMMPFFPNDKESLPEACQAYWEIIRLCVCHSRGSKPLVAYLTIDESNVEEGKTQRRGGLHTETPGVLVGSNIAPRPEFAYHHWGHGYYNHGRVEGGIYVANNVANSTLFYDAEVRKDRMRDVPNGDCRYLRKHLGNPIFSRANMIYWMSDRTPHEALPMPSGPRQFVRVILGGVDLWFKDHSTANPLVDLPKSVRVIVGSKFASDLTELTEEG</sequence>
<name>A0A9W7LG16_9STRA</name>
<dbReference type="OrthoDB" id="198323at2759"/>
<reference evidence="2" key="1">
    <citation type="journal article" date="2023" name="Commun. Biol.">
        <title>Genome analysis of Parmales, the sister group of diatoms, reveals the evolutionary specialization of diatoms from phago-mixotrophs to photoautotrophs.</title>
        <authorList>
            <person name="Ban H."/>
            <person name="Sato S."/>
            <person name="Yoshikawa S."/>
            <person name="Yamada K."/>
            <person name="Nakamura Y."/>
            <person name="Ichinomiya M."/>
            <person name="Sato N."/>
            <person name="Blanc-Mathieu R."/>
            <person name="Endo H."/>
            <person name="Kuwata A."/>
            <person name="Ogata H."/>
        </authorList>
    </citation>
    <scope>NUCLEOTIDE SEQUENCE [LARGE SCALE GENOMIC DNA]</scope>
</reference>
<evidence type="ECO:0000313" key="2">
    <source>
        <dbReference type="Proteomes" id="UP001165065"/>
    </source>
</evidence>
<dbReference type="EMBL" id="BRYA01000462">
    <property type="protein sequence ID" value="GMI49104.1"/>
    <property type="molecule type" value="Genomic_DNA"/>
</dbReference>
<accession>A0A9W7LG16</accession>
<comment type="caution">
    <text evidence="1">The sequence shown here is derived from an EMBL/GenBank/DDBJ whole genome shotgun (WGS) entry which is preliminary data.</text>
</comment>
<gene>
    <name evidence="1" type="ORF">TrCOL_g7432</name>
</gene>
<keyword evidence="2" id="KW-1185">Reference proteome</keyword>
<proteinExistence type="predicted"/>
<dbReference type="AlphaFoldDB" id="A0A9W7LG16"/>
<protein>
    <submittedName>
        <fullName evidence="1">Uncharacterized protein</fullName>
    </submittedName>
</protein>
<dbReference type="Proteomes" id="UP001165065">
    <property type="component" value="Unassembled WGS sequence"/>
</dbReference>